<feature type="transmembrane region" description="Helical" evidence="7">
    <location>
        <begin position="19"/>
        <end position="38"/>
    </location>
</feature>
<dbReference type="InterPro" id="IPR025857">
    <property type="entry name" value="MacB_PCD"/>
</dbReference>
<sequence>MNIFQVAYKNLLRRKTRTLFTIAGIMLSTWVLVTLLGFNKGYEQSLNENIEGMGFQIVLTAKGCPYEAATLMLKGGTGLRYMPEALVRDVAGRAEVASATDMLMHAEFDPNKGESGGTIVYLGIDPQTYPEMKPYLQFNQGEWFGADSAAEIVLGYEAAELEQREAGDVMLLPGSDQEFKVTGVLKRTGTQDDGMIFLPLKSAQQIFRKEGLLTMLGLRLKQDADQNIFEEDLYTLPDVQVVSMAQVKNTILSLVASAKIIVLSIAFIAFLIAMFGVLNTVLMSVFERFQEIGILKSIGALPRDVFQMILIETTLLCALGSLAGIIFAYLFSGFSEMVVRYLLPFAPNGSLIIIGWPTIIFAFVSITLVGVIGGVYPSLRAASIRPLDSIRSAE</sequence>
<proteinExistence type="inferred from homology"/>
<accession>A0A388TAM4</accession>
<protein>
    <submittedName>
        <fullName evidence="10">Macrolide ABC transporter permease protein</fullName>
    </submittedName>
</protein>
<feature type="domain" description="ABC3 transporter permease C-terminal" evidence="8">
    <location>
        <begin position="264"/>
        <end position="385"/>
    </location>
</feature>
<evidence type="ECO:0000313" key="11">
    <source>
        <dbReference type="Proteomes" id="UP000269352"/>
    </source>
</evidence>
<dbReference type="AlphaFoldDB" id="A0A388TAM4"/>
<comment type="subcellular location">
    <subcellularLocation>
        <location evidence="1">Cell membrane</location>
        <topology evidence="1">Multi-pass membrane protein</topology>
    </subcellularLocation>
</comment>
<evidence type="ECO:0000256" key="6">
    <source>
        <dbReference type="ARBA" id="ARBA00038076"/>
    </source>
</evidence>
<dbReference type="EMBL" id="BGZN01000002">
    <property type="protein sequence ID" value="GBR72739.1"/>
    <property type="molecule type" value="Genomic_DNA"/>
</dbReference>
<comment type="caution">
    <text evidence="10">The sequence shown here is derived from an EMBL/GenBank/DDBJ whole genome shotgun (WGS) entry which is preliminary data.</text>
</comment>
<dbReference type="InterPro" id="IPR003838">
    <property type="entry name" value="ABC3_permease_C"/>
</dbReference>
<comment type="similarity">
    <text evidence="6">Belongs to the ABC-4 integral membrane protein family.</text>
</comment>
<evidence type="ECO:0000256" key="5">
    <source>
        <dbReference type="ARBA" id="ARBA00023136"/>
    </source>
</evidence>
<gene>
    <name evidence="10" type="ORF">NO1_0235</name>
</gene>
<evidence type="ECO:0000256" key="3">
    <source>
        <dbReference type="ARBA" id="ARBA00022692"/>
    </source>
</evidence>
<feature type="transmembrane region" description="Helical" evidence="7">
    <location>
        <begin position="351"/>
        <end position="376"/>
    </location>
</feature>
<evidence type="ECO:0000259" key="9">
    <source>
        <dbReference type="Pfam" id="PF12704"/>
    </source>
</evidence>
<evidence type="ECO:0000256" key="4">
    <source>
        <dbReference type="ARBA" id="ARBA00022989"/>
    </source>
</evidence>
<evidence type="ECO:0000259" key="8">
    <source>
        <dbReference type="Pfam" id="PF02687"/>
    </source>
</evidence>
<keyword evidence="2" id="KW-1003">Cell membrane</keyword>
<keyword evidence="5 7" id="KW-0472">Membrane</keyword>
<evidence type="ECO:0000313" key="10">
    <source>
        <dbReference type="EMBL" id="GBR72739.1"/>
    </source>
</evidence>
<reference evidence="10 11" key="1">
    <citation type="journal article" date="2019" name="ISME J.">
        <title>Genome analyses of uncultured TG2/ZB3 bacteria in 'Margulisbacteria' specifically attached to ectosymbiotic spirochetes of protists in the termite gut.</title>
        <authorList>
            <person name="Utami Y.D."/>
            <person name="Kuwahara H."/>
            <person name="Igai K."/>
            <person name="Murakami T."/>
            <person name="Sugaya K."/>
            <person name="Morikawa T."/>
            <person name="Nagura Y."/>
            <person name="Yuki M."/>
            <person name="Deevong P."/>
            <person name="Inoue T."/>
            <person name="Kihara K."/>
            <person name="Lo N."/>
            <person name="Yamada A."/>
            <person name="Ohkuma M."/>
            <person name="Hongoh Y."/>
        </authorList>
    </citation>
    <scope>NUCLEOTIDE SEQUENCE [LARGE SCALE GENOMIC DNA]</scope>
    <source>
        <strain evidence="10">NkOx7-01</strain>
    </source>
</reference>
<dbReference type="InterPro" id="IPR050250">
    <property type="entry name" value="Macrolide_Exporter_MacB"/>
</dbReference>
<dbReference type="Pfam" id="PF12704">
    <property type="entry name" value="MacB_PCD"/>
    <property type="match status" value="1"/>
</dbReference>
<dbReference type="GO" id="GO:0005886">
    <property type="term" value="C:plasma membrane"/>
    <property type="evidence" value="ECO:0007669"/>
    <property type="project" value="UniProtKB-SubCell"/>
</dbReference>
<keyword evidence="11" id="KW-1185">Reference proteome</keyword>
<feature type="transmembrane region" description="Helical" evidence="7">
    <location>
        <begin position="260"/>
        <end position="285"/>
    </location>
</feature>
<feature type="domain" description="MacB-like periplasmic core" evidence="9">
    <location>
        <begin position="18"/>
        <end position="232"/>
    </location>
</feature>
<evidence type="ECO:0000256" key="1">
    <source>
        <dbReference type="ARBA" id="ARBA00004651"/>
    </source>
</evidence>
<keyword evidence="4 7" id="KW-1133">Transmembrane helix</keyword>
<name>A0A388TAM4_TERA1</name>
<feature type="transmembrane region" description="Helical" evidence="7">
    <location>
        <begin position="305"/>
        <end position="331"/>
    </location>
</feature>
<dbReference type="GO" id="GO:0022857">
    <property type="term" value="F:transmembrane transporter activity"/>
    <property type="evidence" value="ECO:0007669"/>
    <property type="project" value="TreeGrafter"/>
</dbReference>
<dbReference type="Pfam" id="PF02687">
    <property type="entry name" value="FtsX"/>
    <property type="match status" value="1"/>
</dbReference>
<keyword evidence="3 7" id="KW-0812">Transmembrane</keyword>
<evidence type="ECO:0000256" key="7">
    <source>
        <dbReference type="SAM" id="Phobius"/>
    </source>
</evidence>
<evidence type="ECO:0000256" key="2">
    <source>
        <dbReference type="ARBA" id="ARBA00022475"/>
    </source>
</evidence>
<dbReference type="PANTHER" id="PTHR30572">
    <property type="entry name" value="MEMBRANE COMPONENT OF TRANSPORTER-RELATED"/>
    <property type="match status" value="1"/>
</dbReference>
<dbReference type="Proteomes" id="UP000269352">
    <property type="component" value="Unassembled WGS sequence"/>
</dbReference>
<dbReference type="PANTHER" id="PTHR30572:SF4">
    <property type="entry name" value="ABC TRANSPORTER PERMEASE YTRF"/>
    <property type="match status" value="1"/>
</dbReference>
<organism evidence="10 11">
    <name type="scientific">Termititenax aidoneus</name>
    <dbReference type="NCBI Taxonomy" id="2218524"/>
    <lineage>
        <taxon>Bacteria</taxon>
        <taxon>Bacillati</taxon>
        <taxon>Candidatus Margulisiibacteriota</taxon>
        <taxon>Candidatus Termititenacia</taxon>
        <taxon>Candidatus Termititenacales</taxon>
        <taxon>Candidatus Termititenacaceae</taxon>
        <taxon>Candidatus Termititenax</taxon>
    </lineage>
</organism>